<evidence type="ECO:0000313" key="19">
    <source>
        <dbReference type="Proteomes" id="UP001208131"/>
    </source>
</evidence>
<protein>
    <recommendedName>
        <fullName evidence="4 17">Undecaprenyl-diphosphatase</fullName>
        <ecNumber evidence="3 17">3.6.1.27</ecNumber>
    </recommendedName>
    <alternativeName>
        <fullName evidence="15 17">Bacitracin resistance protein</fullName>
    </alternativeName>
    <alternativeName>
        <fullName evidence="14 17">Undecaprenyl pyrophosphate phosphatase</fullName>
    </alternativeName>
</protein>
<keyword evidence="8 17" id="KW-0133">Cell shape</keyword>
<evidence type="ECO:0000256" key="12">
    <source>
        <dbReference type="ARBA" id="ARBA00023251"/>
    </source>
</evidence>
<dbReference type="EC" id="3.6.1.27" evidence="3 17"/>
<feature type="transmembrane region" description="Helical" evidence="17">
    <location>
        <begin position="41"/>
        <end position="60"/>
    </location>
</feature>
<evidence type="ECO:0000256" key="13">
    <source>
        <dbReference type="ARBA" id="ARBA00023316"/>
    </source>
</evidence>
<dbReference type="AlphaFoldDB" id="A0AAE3LI28"/>
<evidence type="ECO:0000256" key="15">
    <source>
        <dbReference type="ARBA" id="ARBA00032932"/>
    </source>
</evidence>
<evidence type="ECO:0000256" key="17">
    <source>
        <dbReference type="HAMAP-Rule" id="MF_01006"/>
    </source>
</evidence>
<name>A0AAE3LI28_9FIRM</name>
<proteinExistence type="inferred from homology"/>
<evidence type="ECO:0000256" key="5">
    <source>
        <dbReference type="ARBA" id="ARBA00022475"/>
    </source>
</evidence>
<feature type="transmembrane region" description="Helical" evidence="17">
    <location>
        <begin position="195"/>
        <end position="214"/>
    </location>
</feature>
<organism evidence="18 19">
    <name type="scientific">Hominimerdicola aceti</name>
    <dbReference type="NCBI Taxonomy" id="2981726"/>
    <lineage>
        <taxon>Bacteria</taxon>
        <taxon>Bacillati</taxon>
        <taxon>Bacillota</taxon>
        <taxon>Clostridia</taxon>
        <taxon>Eubacteriales</taxon>
        <taxon>Oscillospiraceae</taxon>
        <taxon>Hominimerdicola</taxon>
    </lineage>
</organism>
<evidence type="ECO:0000256" key="8">
    <source>
        <dbReference type="ARBA" id="ARBA00022960"/>
    </source>
</evidence>
<dbReference type="GO" id="GO:0009252">
    <property type="term" value="P:peptidoglycan biosynthetic process"/>
    <property type="evidence" value="ECO:0007669"/>
    <property type="project" value="UniProtKB-KW"/>
</dbReference>
<evidence type="ECO:0000256" key="14">
    <source>
        <dbReference type="ARBA" id="ARBA00032707"/>
    </source>
</evidence>
<dbReference type="GO" id="GO:0050380">
    <property type="term" value="F:undecaprenyl-diphosphatase activity"/>
    <property type="evidence" value="ECO:0007669"/>
    <property type="project" value="UniProtKB-UniRule"/>
</dbReference>
<sequence>MGIINAIFQAIIQGLTEFLPVSSSGHLSLYQHFTGNSGEGALFFSAILHLGTLVAVFVAFRKTIWDMIKELGVMIKDIFTGKFTLKNMNPPRRMIVMIIVSCFCLVPFLPFKGWFEGIAEDSSIFAEGLCFLYTSAILFMSDRCVKGKKTQGNIAYKDAITVGLFQGVALLPGVSRSGSTISAGLFSGMTRETSVKYSFILGIPVILMSCLLEVKDAVSTHADIDWVSCAVGFVVAAFVGLCAIKLVNWLVKTDKFKVFAYYTLVLGVIVLVISFIEMCMGHPISFAK</sequence>
<dbReference type="GO" id="GO:0008360">
    <property type="term" value="P:regulation of cell shape"/>
    <property type="evidence" value="ECO:0007669"/>
    <property type="project" value="UniProtKB-KW"/>
</dbReference>
<comment type="similarity">
    <text evidence="2 17">Belongs to the UppP family.</text>
</comment>
<dbReference type="Pfam" id="PF02673">
    <property type="entry name" value="BacA"/>
    <property type="match status" value="1"/>
</dbReference>
<evidence type="ECO:0000256" key="11">
    <source>
        <dbReference type="ARBA" id="ARBA00023136"/>
    </source>
</evidence>
<comment type="subcellular location">
    <subcellularLocation>
        <location evidence="1 17">Cell membrane</location>
        <topology evidence="1 17">Multi-pass membrane protein</topology>
    </subcellularLocation>
</comment>
<gene>
    <name evidence="17" type="primary">uppP</name>
    <name evidence="18" type="ORF">OCV57_10505</name>
</gene>
<feature type="transmembrane region" description="Helical" evidence="17">
    <location>
        <begin position="94"/>
        <end position="111"/>
    </location>
</feature>
<dbReference type="PANTHER" id="PTHR30622">
    <property type="entry name" value="UNDECAPRENYL-DIPHOSPHATASE"/>
    <property type="match status" value="1"/>
</dbReference>
<dbReference type="EMBL" id="JAOQJZ010000011">
    <property type="protein sequence ID" value="MCU6706349.1"/>
    <property type="molecule type" value="Genomic_DNA"/>
</dbReference>
<dbReference type="RefSeq" id="WP_117856282.1">
    <property type="nucleotide sequence ID" value="NZ_JAOQJZ010000011.1"/>
</dbReference>
<keyword evidence="13 17" id="KW-0961">Cell wall biogenesis/degradation</keyword>
<reference evidence="18 19" key="1">
    <citation type="journal article" date="2021" name="ISME Commun">
        <title>Automated analysis of genomic sequences facilitates high-throughput and comprehensive description of bacteria.</title>
        <authorList>
            <person name="Hitch T.C.A."/>
        </authorList>
    </citation>
    <scope>NUCLEOTIDE SEQUENCE [LARGE SCALE GENOMIC DNA]</scope>
    <source>
        <strain evidence="18 19">Sanger_31</strain>
    </source>
</reference>
<dbReference type="HAMAP" id="MF_01006">
    <property type="entry name" value="Undec_diphosphatase"/>
    <property type="match status" value="1"/>
</dbReference>
<comment type="miscellaneous">
    <text evidence="17">Bacitracin is thought to be involved in the inhibition of peptidoglycan synthesis by sequestering undecaprenyl diphosphate, thereby reducing the pool of lipid carrier available.</text>
</comment>
<dbReference type="PANTHER" id="PTHR30622:SF4">
    <property type="entry name" value="UNDECAPRENYL-DIPHOSPHATASE"/>
    <property type="match status" value="1"/>
</dbReference>
<comment type="caution">
    <text evidence="18">The sequence shown here is derived from an EMBL/GenBank/DDBJ whole genome shotgun (WGS) entry which is preliminary data.</text>
</comment>
<feature type="transmembrane region" description="Helical" evidence="17">
    <location>
        <begin position="259"/>
        <end position="280"/>
    </location>
</feature>
<keyword evidence="7 17" id="KW-0378">Hydrolase</keyword>
<dbReference type="InterPro" id="IPR003824">
    <property type="entry name" value="UppP"/>
</dbReference>
<keyword evidence="19" id="KW-1185">Reference proteome</keyword>
<dbReference type="GO" id="GO:0071555">
    <property type="term" value="P:cell wall organization"/>
    <property type="evidence" value="ECO:0007669"/>
    <property type="project" value="UniProtKB-KW"/>
</dbReference>
<evidence type="ECO:0000313" key="18">
    <source>
        <dbReference type="EMBL" id="MCU6706349.1"/>
    </source>
</evidence>
<evidence type="ECO:0000256" key="2">
    <source>
        <dbReference type="ARBA" id="ARBA00010621"/>
    </source>
</evidence>
<feature type="transmembrane region" description="Helical" evidence="17">
    <location>
        <begin position="226"/>
        <end position="247"/>
    </location>
</feature>
<keyword evidence="11 17" id="KW-0472">Membrane</keyword>
<keyword evidence="12 17" id="KW-0046">Antibiotic resistance</keyword>
<dbReference type="Proteomes" id="UP001208131">
    <property type="component" value="Unassembled WGS sequence"/>
</dbReference>
<accession>A0AAE3LI28</accession>
<comment type="catalytic activity">
    <reaction evidence="16 17">
        <text>di-trans,octa-cis-undecaprenyl diphosphate + H2O = di-trans,octa-cis-undecaprenyl phosphate + phosphate + H(+)</text>
        <dbReference type="Rhea" id="RHEA:28094"/>
        <dbReference type="ChEBI" id="CHEBI:15377"/>
        <dbReference type="ChEBI" id="CHEBI:15378"/>
        <dbReference type="ChEBI" id="CHEBI:43474"/>
        <dbReference type="ChEBI" id="CHEBI:58405"/>
        <dbReference type="ChEBI" id="CHEBI:60392"/>
        <dbReference type="EC" id="3.6.1.27"/>
    </reaction>
</comment>
<evidence type="ECO:0000256" key="7">
    <source>
        <dbReference type="ARBA" id="ARBA00022801"/>
    </source>
</evidence>
<evidence type="ECO:0000256" key="1">
    <source>
        <dbReference type="ARBA" id="ARBA00004651"/>
    </source>
</evidence>
<evidence type="ECO:0000256" key="9">
    <source>
        <dbReference type="ARBA" id="ARBA00022984"/>
    </source>
</evidence>
<dbReference type="GO" id="GO:0046677">
    <property type="term" value="P:response to antibiotic"/>
    <property type="evidence" value="ECO:0007669"/>
    <property type="project" value="UniProtKB-UniRule"/>
</dbReference>
<evidence type="ECO:0000256" key="3">
    <source>
        <dbReference type="ARBA" id="ARBA00012374"/>
    </source>
</evidence>
<evidence type="ECO:0000256" key="16">
    <source>
        <dbReference type="ARBA" id="ARBA00047594"/>
    </source>
</evidence>
<evidence type="ECO:0000256" key="4">
    <source>
        <dbReference type="ARBA" id="ARBA00021581"/>
    </source>
</evidence>
<keyword evidence="5 17" id="KW-1003">Cell membrane</keyword>
<evidence type="ECO:0000256" key="6">
    <source>
        <dbReference type="ARBA" id="ARBA00022692"/>
    </source>
</evidence>
<comment type="function">
    <text evidence="17">Catalyzes the dephosphorylation of undecaprenyl diphosphate (UPP). Confers resistance to bacitracin.</text>
</comment>
<evidence type="ECO:0000256" key="10">
    <source>
        <dbReference type="ARBA" id="ARBA00022989"/>
    </source>
</evidence>
<keyword evidence="9 17" id="KW-0573">Peptidoglycan synthesis</keyword>
<keyword evidence="10 17" id="KW-1133">Transmembrane helix</keyword>
<keyword evidence="6 17" id="KW-0812">Transmembrane</keyword>
<dbReference type="GO" id="GO:0005886">
    <property type="term" value="C:plasma membrane"/>
    <property type="evidence" value="ECO:0007669"/>
    <property type="project" value="UniProtKB-SubCell"/>
</dbReference>
<feature type="transmembrane region" description="Helical" evidence="17">
    <location>
        <begin position="123"/>
        <end position="142"/>
    </location>
</feature>